<gene>
    <name evidence="1" type="ORF">JHL16_33840</name>
</gene>
<keyword evidence="2" id="KW-1185">Reference proteome</keyword>
<name>A0ACC5RFL6_9HYPH</name>
<evidence type="ECO:0000313" key="1">
    <source>
        <dbReference type="EMBL" id="MBK1871399.1"/>
    </source>
</evidence>
<evidence type="ECO:0000313" key="2">
    <source>
        <dbReference type="Proteomes" id="UP000616151"/>
    </source>
</evidence>
<reference evidence="1" key="1">
    <citation type="submission" date="2021-01" db="EMBL/GenBank/DDBJ databases">
        <authorList>
            <person name="Sun Q."/>
        </authorList>
    </citation>
    <scope>NUCLEOTIDE SEQUENCE</scope>
    <source>
        <strain evidence="1">YIM B02566</strain>
    </source>
</reference>
<proteinExistence type="predicted"/>
<dbReference type="EMBL" id="JAENHL010000008">
    <property type="protein sequence ID" value="MBK1871399.1"/>
    <property type="molecule type" value="Genomic_DNA"/>
</dbReference>
<dbReference type="Proteomes" id="UP000616151">
    <property type="component" value="Unassembled WGS sequence"/>
</dbReference>
<organism evidence="1 2">
    <name type="scientific">Taklimakanibacter albus</name>
    <dbReference type="NCBI Taxonomy" id="2800327"/>
    <lineage>
        <taxon>Bacteria</taxon>
        <taxon>Pseudomonadati</taxon>
        <taxon>Pseudomonadota</taxon>
        <taxon>Alphaproteobacteria</taxon>
        <taxon>Hyphomicrobiales</taxon>
        <taxon>Aestuariivirgaceae</taxon>
        <taxon>Taklimakanibacter</taxon>
    </lineage>
</organism>
<sequence length="379" mass="40945">MTASADSAQAAPQATGWAEWLDRHCGPVMVLPAVIVILCFALFPLIISAYLALSRFALAQGGFTLRFVGLANFRKLITGSQQYHLLGTFGSLSVFQWLLLALVAGLLVHGFWRHFTRGRPTILGVVGRLITASMVMGLATLAIATSATGGVPGTVVNTLLYVVVGVAVQFALGLSLALLCGQPIRGRNFFRVLFFIPLMVTPVGIAYTFRMLADMQKGPFAPITQFLGITEWSWATEAWSARLMVLVGDTWQWTPFMFIVLLAAIENQPRDQVEAARLDGANGLQVFRDITWPAIAPVAATIVLIRLIEAFKIIDLPNVLTGGGPGLATESLTLHSFIAWRTQDLGGSAAVGYTLLFISTVICVSFFNFVVRPARGSET</sequence>
<protein>
    <submittedName>
        <fullName evidence="1">Sugar ABC transporter permease</fullName>
    </submittedName>
</protein>
<accession>A0ACC5RFL6</accession>
<comment type="caution">
    <text evidence="1">The sequence shown here is derived from an EMBL/GenBank/DDBJ whole genome shotgun (WGS) entry which is preliminary data.</text>
</comment>